<feature type="transmembrane region" description="Helical" evidence="1">
    <location>
        <begin position="29"/>
        <end position="48"/>
    </location>
</feature>
<feature type="transmembrane region" description="Helical" evidence="1">
    <location>
        <begin position="248"/>
        <end position="267"/>
    </location>
</feature>
<dbReference type="Proteomes" id="UP000229600">
    <property type="component" value="Unassembled WGS sequence"/>
</dbReference>
<comment type="caution">
    <text evidence="2">The sequence shown here is derived from an EMBL/GenBank/DDBJ whole genome shotgun (WGS) entry which is preliminary data.</text>
</comment>
<sequence length="992" mass="107605">MLKGFATTAIDSLAYTTRYIFDYAKKHKIHVVLFLFLTLGISIGMVNYAHAGPVDTGVSAGADLIRGLIYVISNILLIIAKLAILACIFFLRFFVNLAAYNGYIDASTVKLGWIMVRDIANMFFVVALLIIAFMTILGAGGYEWKKAMGKLVFGAIFINFSNLICGLIIDAAHVFTITFLSAIVNAAGGNLINMFKLDKIYNMVQDDSLLSNNLRMEVLAAAIVMAFFAVAAAYTIGAYLLVMVARVVVLWTLIILSPLAFLLHAFPKGEKYASEWWTEFIHHVVAAPVMVFFLWLAFATLGNGNVFKQDIKAHIPDNIPPLDESVDQSVTNKLSISEVSTWENMANFLIAIAFLKVGIKIIGRLNVEGGGFTQGALNFAKNVATIATGVSLARKYGRVGVEKGLKAGGSFALKRSGLYSAYNLTKGAIGIGVAKHEEKRDLRAKRYEREGVFGSKIDETSGGFKRALHFGDRALGQVLARAPVLGQTTKRIEKKAEDWKDAVKFAQERHEKNLGTSATVGGKIKVTQRVRRDVQEEVSKAKGIQKSEEERARLLSLAVDEDVKKAFGKIDKTAQEYAGDLDIISGAERKTEIAKGTQHAATVRSSARLEETKEELDNKRIIELAEARASQVRGVEPVRAAAILAEAWKTVAKKSLDRFANLSWEQKVAAAGEANKGVRTATNPAEKSAALTRSIGALTSVFNEGSETGKAGYLNALSSAGFFEHETEINDDNRLQATASAILGRYVDSAGLEAALAEINGGFGNDEERDAQLRLLNDAAKTAGLDGEATLMGQIGSFFDEESKQVRFGLGQQRTEKDNAGHIILDVPGVGKVSSGTSDFDALSEDQQKQVVYAKGYEGRISISGGDYVADRIDVSKLTGADGYAKYDASGTITGFDKGRAAQLASFFDGKNDLAISRINKAFLKSLNDAKVDGTNVHEFEELIQNLAKSVKDQDAFKALTDRLKPLISSVKTHNAAAGLDDISRFFNTHHT</sequence>
<dbReference type="AlphaFoldDB" id="A0A2H0N622"/>
<evidence type="ECO:0000256" key="1">
    <source>
        <dbReference type="SAM" id="Phobius"/>
    </source>
</evidence>
<proteinExistence type="predicted"/>
<organism evidence="2 3">
    <name type="scientific">Candidatus Magasanikbacteria bacterium CG11_big_fil_rev_8_21_14_0_20_39_34</name>
    <dbReference type="NCBI Taxonomy" id="1974653"/>
    <lineage>
        <taxon>Bacteria</taxon>
        <taxon>Candidatus Magasanikiibacteriota</taxon>
    </lineage>
</organism>
<feature type="transmembrane region" description="Helical" evidence="1">
    <location>
        <begin position="175"/>
        <end position="197"/>
    </location>
</feature>
<accession>A0A2H0N622</accession>
<gene>
    <name evidence="2" type="ORF">COV59_01250</name>
</gene>
<keyword evidence="1" id="KW-0812">Transmembrane</keyword>
<evidence type="ECO:0000313" key="2">
    <source>
        <dbReference type="EMBL" id="PIR04343.1"/>
    </source>
</evidence>
<feature type="transmembrane region" description="Helical" evidence="1">
    <location>
        <begin position="279"/>
        <end position="298"/>
    </location>
</feature>
<evidence type="ECO:0000313" key="3">
    <source>
        <dbReference type="Proteomes" id="UP000229600"/>
    </source>
</evidence>
<feature type="transmembrane region" description="Helical" evidence="1">
    <location>
        <begin position="151"/>
        <end position="169"/>
    </location>
</feature>
<protein>
    <submittedName>
        <fullName evidence="2">Uncharacterized protein</fullName>
    </submittedName>
</protein>
<feature type="transmembrane region" description="Helical" evidence="1">
    <location>
        <begin position="98"/>
        <end position="116"/>
    </location>
</feature>
<feature type="transmembrane region" description="Helical" evidence="1">
    <location>
        <begin position="218"/>
        <end position="242"/>
    </location>
</feature>
<dbReference type="EMBL" id="PCWN01000004">
    <property type="protein sequence ID" value="PIR04343.1"/>
    <property type="molecule type" value="Genomic_DNA"/>
</dbReference>
<reference evidence="2 3" key="1">
    <citation type="submission" date="2017-09" db="EMBL/GenBank/DDBJ databases">
        <title>Depth-based differentiation of microbial function through sediment-hosted aquifers and enrichment of novel symbionts in the deep terrestrial subsurface.</title>
        <authorList>
            <person name="Probst A.J."/>
            <person name="Ladd B."/>
            <person name="Jarett J.K."/>
            <person name="Geller-Mcgrath D.E."/>
            <person name="Sieber C.M."/>
            <person name="Emerson J.B."/>
            <person name="Anantharaman K."/>
            <person name="Thomas B.C."/>
            <person name="Malmstrom R."/>
            <person name="Stieglmeier M."/>
            <person name="Klingl A."/>
            <person name="Woyke T."/>
            <person name="Ryan C.M."/>
            <person name="Banfield J.F."/>
        </authorList>
    </citation>
    <scope>NUCLEOTIDE SEQUENCE [LARGE SCALE GENOMIC DNA]</scope>
    <source>
        <strain evidence="2">CG11_big_fil_rev_8_21_14_0_20_39_34</strain>
    </source>
</reference>
<name>A0A2H0N622_9BACT</name>
<feature type="transmembrane region" description="Helical" evidence="1">
    <location>
        <begin position="68"/>
        <end position="91"/>
    </location>
</feature>
<keyword evidence="1" id="KW-0472">Membrane</keyword>
<feature type="transmembrane region" description="Helical" evidence="1">
    <location>
        <begin position="122"/>
        <end position="139"/>
    </location>
</feature>
<keyword evidence="1" id="KW-1133">Transmembrane helix</keyword>